<accession>A0A0H2VH16</accession>
<gene>
    <name evidence="1" type="ordered locus">SE_0202</name>
</gene>
<dbReference type="OrthoDB" id="1956540at2"/>
<dbReference type="Gene3D" id="3.40.50.150">
    <property type="entry name" value="Vaccinia Virus protein VP39"/>
    <property type="match status" value="1"/>
</dbReference>
<dbReference type="RefSeq" id="WP_002470560.1">
    <property type="nucleotide sequence ID" value="NC_004461.1"/>
</dbReference>
<name>A0A0H2VH16_STAES</name>
<organism evidence="1 2">
    <name type="scientific">Staphylococcus epidermidis (strain ATCC 12228 / FDA PCI 1200)</name>
    <dbReference type="NCBI Taxonomy" id="176280"/>
    <lineage>
        <taxon>Bacteria</taxon>
        <taxon>Bacillati</taxon>
        <taxon>Bacillota</taxon>
        <taxon>Bacilli</taxon>
        <taxon>Bacillales</taxon>
        <taxon>Staphylococcaceae</taxon>
        <taxon>Staphylococcus</taxon>
    </lineage>
</organism>
<dbReference type="NCBIfam" id="NF033601">
    <property type="entry name" value="Sta_opine_CntL"/>
    <property type="match status" value="1"/>
</dbReference>
<dbReference type="KEGG" id="sep:SE_0202"/>
<dbReference type="PATRIC" id="fig|176280.10.peg.183"/>
<evidence type="ECO:0000313" key="1">
    <source>
        <dbReference type="EMBL" id="AAO03799.1"/>
    </source>
</evidence>
<proteinExistence type="predicted"/>
<dbReference type="HOGENOM" id="CLU_089313_0_0_9"/>
<evidence type="ECO:0000313" key="2">
    <source>
        <dbReference type="Proteomes" id="UP000001411"/>
    </source>
</evidence>
<dbReference type="EMBL" id="AE015929">
    <property type="protein sequence ID" value="AAO03799.1"/>
    <property type="molecule type" value="Genomic_DNA"/>
</dbReference>
<dbReference type="eggNOG" id="COG1064">
    <property type="taxonomic scope" value="Bacteria"/>
</dbReference>
<evidence type="ECO:0008006" key="3">
    <source>
        <dbReference type="Google" id="ProtNLM"/>
    </source>
</evidence>
<sequence length="271" mass="31308">MNEHTKIENQLQYYLEQFTYLHQLVLEDSRHIVDLENLIDEYSQWILQPLAEHHYLTWNDLETKMSFTKKLQEVSAKCVKQVEVIRAQRLLNGRASTSGYFENIEHCINEEFGRWQIRQNDKLLLIGSGAYPMTLIQVAKETGAAVIGIDIDSEAVDLGQRVVNVLAPNEDIVISNQTVDQLEDIQSVTHIIFSSTIPIKYDILNELYTLTNDEVVVAMRYGDDMKALFNYPSQATDETQWRCEELQTRPKQIFDIALYRKVASKVGVEHV</sequence>
<dbReference type="Proteomes" id="UP000001411">
    <property type="component" value="Chromosome"/>
</dbReference>
<dbReference type="AlphaFoldDB" id="A0A0H2VH16"/>
<reference evidence="1 2" key="1">
    <citation type="journal article" date="2003" name="Mol. Microbiol.">
        <title>Genome-based analysis of virulence genes in a non-biofilm-forming Staphylococcus epidermidis strain (ATCC 12228).</title>
        <authorList>
            <person name="Zhang Y.Q."/>
            <person name="Ren S.X."/>
            <person name="Li H.L."/>
            <person name="Wang Y.X."/>
            <person name="Fu G."/>
            <person name="Yang J."/>
            <person name="Qin Z.Q."/>
            <person name="Miao Y.G."/>
            <person name="Wang W.Y."/>
            <person name="Chen R.S."/>
            <person name="Shen Y."/>
            <person name="Chen Z."/>
            <person name="Yuan Z.H."/>
            <person name="Zhao G.P."/>
            <person name="Qu D."/>
            <person name="Danchin A."/>
            <person name="Wen Y.M."/>
        </authorList>
    </citation>
    <scope>NUCLEOTIDE SEQUENCE [LARGE SCALE GENOMIC DNA]</scope>
    <source>
        <strain evidence="2">ATCC 12228 / FDA PCI 1200</strain>
    </source>
</reference>
<protein>
    <recommendedName>
        <fullName evidence="3">Staphylopine biosynthesis enzyme CntL</fullName>
    </recommendedName>
</protein>
<dbReference type="InterPro" id="IPR029063">
    <property type="entry name" value="SAM-dependent_MTases_sf"/>
</dbReference>